<organism evidence="1 2">
    <name type="scientific">Tenacibaculum caenipelagi</name>
    <dbReference type="NCBI Taxonomy" id="1325435"/>
    <lineage>
        <taxon>Bacteria</taxon>
        <taxon>Pseudomonadati</taxon>
        <taxon>Bacteroidota</taxon>
        <taxon>Flavobacteriia</taxon>
        <taxon>Flavobacteriales</taxon>
        <taxon>Flavobacteriaceae</taxon>
        <taxon>Tenacibaculum</taxon>
    </lineage>
</organism>
<comment type="caution">
    <text evidence="1">The sequence shown here is derived from an EMBL/GenBank/DDBJ whole genome shotgun (WGS) entry which is preliminary data.</text>
</comment>
<sequence length="72" mass="7960">MKKSILNLGKALNKIEQKTINGGGESCPPRGCYYSDDPLNTPATLCGTCQDYHSLPQECQMSVLVNYKCFSR</sequence>
<evidence type="ECO:0000313" key="1">
    <source>
        <dbReference type="EMBL" id="TDQ23969.1"/>
    </source>
</evidence>
<dbReference type="AlphaFoldDB" id="A0A4R6TBY0"/>
<proteinExistence type="predicted"/>
<reference evidence="1 2" key="1">
    <citation type="submission" date="2019-03" db="EMBL/GenBank/DDBJ databases">
        <title>Genomic Encyclopedia of Type Strains, Phase III (KMG-III): the genomes of soil and plant-associated and newly described type strains.</title>
        <authorList>
            <person name="Whitman W."/>
        </authorList>
    </citation>
    <scope>NUCLEOTIDE SEQUENCE [LARGE SCALE GENOMIC DNA]</scope>
    <source>
        <strain evidence="1 2">CECT 8283</strain>
    </source>
</reference>
<dbReference type="OrthoDB" id="1163945at2"/>
<dbReference type="EMBL" id="SNYH01000005">
    <property type="protein sequence ID" value="TDQ23969.1"/>
    <property type="molecule type" value="Genomic_DNA"/>
</dbReference>
<protein>
    <submittedName>
        <fullName evidence="1">Uncharacterized protein</fullName>
    </submittedName>
</protein>
<accession>A0A4R6TBY0</accession>
<dbReference type="Proteomes" id="UP000295390">
    <property type="component" value="Unassembled WGS sequence"/>
</dbReference>
<gene>
    <name evidence="1" type="ORF">DFQ07_2508</name>
</gene>
<keyword evidence="2" id="KW-1185">Reference proteome</keyword>
<dbReference type="RefSeq" id="WP_133537245.1">
    <property type="nucleotide sequence ID" value="NZ_SNYH01000005.1"/>
</dbReference>
<evidence type="ECO:0000313" key="2">
    <source>
        <dbReference type="Proteomes" id="UP000295390"/>
    </source>
</evidence>
<name>A0A4R6TBY0_9FLAO</name>